<sequence length="1383" mass="158591">TMASLTVGENQLQRIIRDLHDAVAELSKEQADSGEPITDDSSSLHKFSSKLEYLLQFDQKEKTTFLGSRKDYWDYFCDCLAKIKGANDGIRFVKSIPELKTSLGKGRAFIRYCLVHQRLADTLQQCLMNQKVTCDWYYARSPFLKSHLNADIINHLYELNEVQFDVASRGYDLDSEWPTFARLRTLGSAASHLWRPPSRCSSVNSLVSSYSQQAQEFLPGPDFGTSLLGDLGELGELSCSAADDLRIELDQSELRQQQLLEQVHLLTDEAAKLRQEVNHLREKLLTAERVNQKPHESDQSSDSFKKQEAERANGQWTEHLQAETEETSRNLEERLSIAENKNMELLAKLDGALSEKGQQVASYCDSAWKIQELLSKLKEVEVERFEAMRESEDRGRKAERLAQELKAREEKLKESEEKFGMLRVSTEEERTTALQQADELRAVINRLQGALSLKEREAGNLQTQLQDVQSSLEAREQQMEKMKKEHEELHQKSNDLNEALNGQVVSLQEQLKSKETEFSVSTQKVQQLENQNRKLSGLSQKLESQGKKLDEYKTQCASLMEINAKLLHTVKRTEESGKELAQSRVALEREVATLKASEKQLKDRLDLEGLVVEERERKLLEENQRLEERIQQDQIKSKTREMEVRRLEKEVEELQVALKERREELDNGPSSKEADPHLNNVKDEEQPETEKGEWIKDLYLTQSFETGQTASRLALAEAQLDLNMKEVSRLQEEVVELRTQVQVSADEKMKFQALQEVTESSREDLRAQAEQLKAQVEEMNRRHIEELLRCREREESLAKERDSEAQARAELQAQVTSMREDLRTLKRQNSVLALENGEAREALHRANTETAELGVHVCMLTGQNEEAQLRWEELSARLQELEEETQKETQTLSHSVEALSKDNAQLLEELKEKEGLHKAMQDLQENLEEAQKESRNLRECGQKDMDALRLQLNEEATQHQNQMKVLNEELQGVRAQMDAKQEKVSTLETRLAELEVHFHRPVAQGNHICSQEEFALAQKACQDLSENLRRISVEKQTCDLKTSAEIDDLYRTKRNLEERLIELIRDKDALWQKSDALEFEQKLRAEEQTDRDLPYCLSCHTQFSWWLRRHNCKLCGRPFCYYCCSNTVSTQQGGSRERCCKDCYTQHSAVVERHPQEELGSPTQPSYSPMASTPTRPFRVDLTFYKHFRHLQPHWFYVIENNSVQHSSMVSVKCSYIEHCSSSGSASGGDVTTEESEELLASAQDAEICLLKSGEITLSVPFSVEEIAEFGEQFRELFIKSSCYSLVPIIVGAAGPTISWVFSSAPKSISFSVVYRESTDTPIEQSKVLIPLTRCNSHKESMQGQLKARNPGEYSLIFDNSFSRLACIILTKIIYDCVITGIP</sequence>
<feature type="compositionally biased region" description="Basic and acidic residues" evidence="17">
    <location>
        <begin position="285"/>
        <end position="311"/>
    </location>
</feature>
<dbReference type="GO" id="GO:0005776">
    <property type="term" value="C:autophagosome"/>
    <property type="evidence" value="ECO:0007669"/>
    <property type="project" value="UniProtKB-SubCell"/>
</dbReference>
<evidence type="ECO:0000256" key="3">
    <source>
        <dbReference type="ARBA" id="ARBA00004419"/>
    </source>
</evidence>
<evidence type="ECO:0000256" key="12">
    <source>
        <dbReference type="ARBA" id="ARBA00023329"/>
    </source>
</evidence>
<dbReference type="InterPro" id="IPR036598">
    <property type="entry name" value="GOLD_dom_sf"/>
</dbReference>
<evidence type="ECO:0000259" key="20">
    <source>
        <dbReference type="PROSITE" id="PS50866"/>
    </source>
</evidence>
<dbReference type="Pfam" id="PF01363">
    <property type="entry name" value="FYVE"/>
    <property type="match status" value="1"/>
</dbReference>
<dbReference type="Ensembl" id="ENSPNAT00000077146.1">
    <property type="protein sequence ID" value="ENSPNAP00000075945.1"/>
    <property type="gene ID" value="ENSPNAG00000012936.2"/>
</dbReference>
<dbReference type="GO" id="GO:0005770">
    <property type="term" value="C:late endosome"/>
    <property type="evidence" value="ECO:0007669"/>
    <property type="project" value="TreeGrafter"/>
</dbReference>
<dbReference type="InterPro" id="IPR011011">
    <property type="entry name" value="Znf_FYVE_PHD"/>
</dbReference>
<feature type="compositionally biased region" description="Basic and acidic residues" evidence="17">
    <location>
        <begin position="672"/>
        <end position="692"/>
    </location>
</feature>
<evidence type="ECO:0000256" key="11">
    <source>
        <dbReference type="ARBA" id="ARBA00023228"/>
    </source>
</evidence>
<dbReference type="PROSITE" id="PS50826">
    <property type="entry name" value="RUN"/>
    <property type="match status" value="1"/>
</dbReference>
<feature type="compositionally biased region" description="Basic and acidic residues" evidence="17">
    <location>
        <begin position="320"/>
        <end position="331"/>
    </location>
</feature>
<feature type="coiled-coil region" evidence="16">
    <location>
        <begin position="713"/>
        <end position="828"/>
    </location>
</feature>
<keyword evidence="4" id="KW-0597">Phosphoprotein</keyword>
<organism evidence="21 22">
    <name type="scientific">Pygocentrus nattereri</name>
    <name type="common">Red-bellied piranha</name>
    <dbReference type="NCBI Taxonomy" id="42514"/>
    <lineage>
        <taxon>Eukaryota</taxon>
        <taxon>Metazoa</taxon>
        <taxon>Chordata</taxon>
        <taxon>Craniata</taxon>
        <taxon>Vertebrata</taxon>
        <taxon>Euteleostomi</taxon>
        <taxon>Actinopterygii</taxon>
        <taxon>Neopterygii</taxon>
        <taxon>Teleostei</taxon>
        <taxon>Ostariophysi</taxon>
        <taxon>Characiformes</taxon>
        <taxon>Characoidei</taxon>
        <taxon>Pygocentrus</taxon>
    </lineage>
</organism>
<evidence type="ECO:0000256" key="16">
    <source>
        <dbReference type="SAM" id="Coils"/>
    </source>
</evidence>
<keyword evidence="6" id="KW-0967">Endosome</keyword>
<keyword evidence="22" id="KW-1185">Reference proteome</keyword>
<feature type="domain" description="RUN" evidence="19">
    <location>
        <begin position="38"/>
        <end position="171"/>
    </location>
</feature>
<dbReference type="InterPro" id="IPR047337">
    <property type="entry name" value="FYVE_FYCO1"/>
</dbReference>
<dbReference type="InterPro" id="IPR017455">
    <property type="entry name" value="Znf_FYVE-rel"/>
</dbReference>
<dbReference type="Gene3D" id="1.20.58.900">
    <property type="match status" value="1"/>
</dbReference>
<dbReference type="CDD" id="cd17698">
    <property type="entry name" value="RUN_FYCO1"/>
    <property type="match status" value="1"/>
</dbReference>
<evidence type="ECO:0000256" key="17">
    <source>
        <dbReference type="SAM" id="MobiDB-lite"/>
    </source>
</evidence>
<dbReference type="Pfam" id="PF02759">
    <property type="entry name" value="RUN"/>
    <property type="match status" value="1"/>
</dbReference>
<dbReference type="PROSITE" id="PS50178">
    <property type="entry name" value="ZF_FYVE"/>
    <property type="match status" value="1"/>
</dbReference>
<dbReference type="PANTHER" id="PTHR46753">
    <property type="entry name" value="FYVE AND COILED-COIL DOMAIN-CONTAINING PROTEIN 1"/>
    <property type="match status" value="1"/>
</dbReference>
<dbReference type="SMART" id="SM00064">
    <property type="entry name" value="FYVE"/>
    <property type="match status" value="1"/>
</dbReference>
<feature type="region of interest" description="Disordered" evidence="17">
    <location>
        <begin position="285"/>
        <end position="331"/>
    </location>
</feature>
<evidence type="ECO:0000256" key="13">
    <source>
        <dbReference type="ARBA" id="ARBA00055152"/>
    </source>
</evidence>
<evidence type="ECO:0000256" key="5">
    <source>
        <dbReference type="ARBA" id="ARBA00022723"/>
    </source>
</evidence>
<keyword evidence="11" id="KW-0458">Lysosome</keyword>
<dbReference type="InterPro" id="IPR037213">
    <property type="entry name" value="Run_dom_sf"/>
</dbReference>
<evidence type="ECO:0000256" key="4">
    <source>
        <dbReference type="ARBA" id="ARBA00022553"/>
    </source>
</evidence>
<keyword evidence="10 16" id="KW-0175">Coiled coil</keyword>
<evidence type="ECO:0000256" key="8">
    <source>
        <dbReference type="ARBA" id="ARBA00022833"/>
    </source>
</evidence>
<reference evidence="21" key="2">
    <citation type="submission" date="2025-08" db="UniProtKB">
        <authorList>
            <consortium name="Ensembl"/>
        </authorList>
    </citation>
    <scope>IDENTIFICATION</scope>
</reference>
<dbReference type="CDD" id="cd15726">
    <property type="entry name" value="FYVE_FYCO1"/>
    <property type="match status" value="1"/>
</dbReference>
<keyword evidence="9" id="KW-0007">Acetylation</keyword>
<evidence type="ECO:0000256" key="14">
    <source>
        <dbReference type="ARBA" id="ARBA00073225"/>
    </source>
</evidence>
<dbReference type="Gene3D" id="3.30.40.10">
    <property type="entry name" value="Zinc/RING finger domain, C3HC4 (zinc finger)"/>
    <property type="match status" value="1"/>
</dbReference>
<dbReference type="SUPFAM" id="SSF140741">
    <property type="entry name" value="RUN domain-like"/>
    <property type="match status" value="1"/>
</dbReference>
<evidence type="ECO:0000256" key="2">
    <source>
        <dbReference type="ARBA" id="ARBA00004371"/>
    </source>
</evidence>
<evidence type="ECO:0000259" key="19">
    <source>
        <dbReference type="PROSITE" id="PS50826"/>
    </source>
</evidence>
<dbReference type="Gene3D" id="2.60.120.680">
    <property type="entry name" value="GOLD domain"/>
    <property type="match status" value="1"/>
</dbReference>
<dbReference type="SUPFAM" id="SSF101576">
    <property type="entry name" value="Supernatant protein factor (SPF), C-terminal domain"/>
    <property type="match status" value="1"/>
</dbReference>
<protein>
    <recommendedName>
        <fullName evidence="14">FYVE and coiled-coil domain-containing protein 1</fullName>
    </recommendedName>
</protein>
<feature type="coiled-coil region" evidence="16">
    <location>
        <begin position="864"/>
        <end position="997"/>
    </location>
</feature>
<dbReference type="SUPFAM" id="SSF57903">
    <property type="entry name" value="FYVE/PHD zinc finger"/>
    <property type="match status" value="1"/>
</dbReference>
<evidence type="ECO:0000259" key="18">
    <source>
        <dbReference type="PROSITE" id="PS50178"/>
    </source>
</evidence>
<evidence type="ECO:0000256" key="15">
    <source>
        <dbReference type="PROSITE-ProRule" id="PRU00091"/>
    </source>
</evidence>
<evidence type="ECO:0000256" key="10">
    <source>
        <dbReference type="ARBA" id="ARBA00023054"/>
    </source>
</evidence>
<dbReference type="GO" id="GO:0072383">
    <property type="term" value="P:plus-end-directed vesicle transport along microtubule"/>
    <property type="evidence" value="ECO:0007669"/>
    <property type="project" value="TreeGrafter"/>
</dbReference>
<feature type="domain" description="FYVE-type" evidence="18">
    <location>
        <begin position="1090"/>
        <end position="1148"/>
    </location>
</feature>
<dbReference type="PANTHER" id="PTHR46753:SF2">
    <property type="entry name" value="FYVE AND COILED-COIL DOMAIN-CONTAINING PROTEIN 1"/>
    <property type="match status" value="1"/>
</dbReference>
<dbReference type="FunFam" id="1.20.58.900:FF:000010">
    <property type="entry name" value="FYVE and coiled-coil domain containing 1"/>
    <property type="match status" value="1"/>
</dbReference>
<dbReference type="GO" id="GO:1901098">
    <property type="term" value="P:positive regulation of autophagosome maturation"/>
    <property type="evidence" value="ECO:0007669"/>
    <property type="project" value="TreeGrafter"/>
</dbReference>
<dbReference type="InterPro" id="IPR009038">
    <property type="entry name" value="GOLD_dom"/>
</dbReference>
<comment type="subcellular location">
    <subcellularLocation>
        <location evidence="3">Cytoplasmic vesicle</location>
        <location evidence="3">Autophagosome</location>
    </subcellularLocation>
    <subcellularLocation>
        <location evidence="1">Endosome</location>
    </subcellularLocation>
    <subcellularLocation>
        <location evidence="2">Lysosome</location>
    </subcellularLocation>
</comment>
<dbReference type="GO" id="GO:0008270">
    <property type="term" value="F:zinc ion binding"/>
    <property type="evidence" value="ECO:0007669"/>
    <property type="project" value="UniProtKB-KW"/>
</dbReference>
<comment type="function">
    <text evidence="13">May mediate microtubule plus end-directed vesicle transport.</text>
</comment>
<dbReference type="GO" id="GO:0005764">
    <property type="term" value="C:lysosome"/>
    <property type="evidence" value="ECO:0007669"/>
    <property type="project" value="UniProtKB-SubCell"/>
</dbReference>
<name>A0AAR2LHD9_PYGNA</name>
<dbReference type="InterPro" id="IPR000306">
    <property type="entry name" value="Znf_FYVE"/>
</dbReference>
<dbReference type="InterPro" id="IPR013083">
    <property type="entry name" value="Znf_RING/FYVE/PHD"/>
</dbReference>
<dbReference type="FunFam" id="3.30.40.10:FF:000341">
    <property type="entry name" value="FYVE and coiled-coil domain containing 1"/>
    <property type="match status" value="1"/>
</dbReference>
<evidence type="ECO:0000256" key="7">
    <source>
        <dbReference type="ARBA" id="ARBA00022771"/>
    </source>
</evidence>
<dbReference type="GeneTree" id="ENSGT00940000154044"/>
<keyword evidence="5" id="KW-0479">Metal-binding</keyword>
<dbReference type="InterPro" id="IPR004012">
    <property type="entry name" value="Run_dom"/>
</dbReference>
<dbReference type="PROSITE" id="PS50866">
    <property type="entry name" value="GOLD"/>
    <property type="match status" value="1"/>
</dbReference>
<feature type="region of interest" description="Disordered" evidence="17">
    <location>
        <begin position="660"/>
        <end position="692"/>
    </location>
</feature>
<dbReference type="InterPro" id="IPR047336">
    <property type="entry name" value="RUN_FYCO1"/>
</dbReference>
<evidence type="ECO:0000256" key="6">
    <source>
        <dbReference type="ARBA" id="ARBA00022753"/>
    </source>
</evidence>
<keyword evidence="8" id="KW-0862">Zinc</keyword>
<evidence type="ECO:0000313" key="21">
    <source>
        <dbReference type="Ensembl" id="ENSPNAP00000075945.1"/>
    </source>
</evidence>
<evidence type="ECO:0000256" key="9">
    <source>
        <dbReference type="ARBA" id="ARBA00022990"/>
    </source>
</evidence>
<evidence type="ECO:0000313" key="22">
    <source>
        <dbReference type="Proteomes" id="UP001501920"/>
    </source>
</evidence>
<keyword evidence="12" id="KW-0968">Cytoplasmic vesicle</keyword>
<evidence type="ECO:0000256" key="1">
    <source>
        <dbReference type="ARBA" id="ARBA00004177"/>
    </source>
</evidence>
<dbReference type="Proteomes" id="UP001501920">
    <property type="component" value="Chromosome 19"/>
</dbReference>
<reference evidence="21 22" key="1">
    <citation type="submission" date="2020-10" db="EMBL/GenBank/DDBJ databases">
        <title>Pygocentrus nattereri (red-bellied piranha) genome, fPygNat1, primary haplotype.</title>
        <authorList>
            <person name="Myers G."/>
            <person name="Meyer A."/>
            <person name="Karagic N."/>
            <person name="Pippel M."/>
            <person name="Winkler S."/>
            <person name="Tracey A."/>
            <person name="Wood J."/>
            <person name="Formenti G."/>
            <person name="Howe K."/>
            <person name="Fedrigo O."/>
            <person name="Jarvis E.D."/>
        </authorList>
    </citation>
    <scope>NUCLEOTIDE SEQUENCE [LARGE SCALE GENOMIC DNA]</scope>
</reference>
<dbReference type="FunFam" id="2.60.120.680:FF:000004">
    <property type="entry name" value="FYVE and coiled-coil domain containing 1"/>
    <property type="match status" value="1"/>
</dbReference>
<keyword evidence="7 15" id="KW-0863">Zinc-finger</keyword>
<feature type="domain" description="GOLD" evidence="20">
    <location>
        <begin position="1236"/>
        <end position="1379"/>
    </location>
</feature>
<reference evidence="21" key="3">
    <citation type="submission" date="2025-09" db="UniProtKB">
        <authorList>
            <consortium name="Ensembl"/>
        </authorList>
    </citation>
    <scope>IDENTIFICATION</scope>
</reference>
<proteinExistence type="predicted"/>
<accession>A0AAR2LHD9</accession>